<protein>
    <submittedName>
        <fullName evidence="1">Uncharacterized protein</fullName>
    </submittedName>
</protein>
<name>A0A3N6PHI8_9CYAN</name>
<evidence type="ECO:0000313" key="2">
    <source>
        <dbReference type="Proteomes" id="UP000269154"/>
    </source>
</evidence>
<sequence length="131" mass="14835">MEGCTVTDLKIDSKKNCYVLDAEAMRQIQEETAVSTKLEPGIYVIRIRSGLFGYRNDENNVGEPMVMLWIYGGKFINKKTNLEVEATWSTLNGDDDTLTLEVVQTTNLCAFFFDSYIDDNQGELTISIVKM</sequence>
<dbReference type="RefSeq" id="WP_124145067.1">
    <property type="nucleotide sequence ID" value="NZ_CAWOKI010000065.1"/>
</dbReference>
<dbReference type="OrthoDB" id="573842at2"/>
<comment type="caution">
    <text evidence="1">The sequence shown here is derived from an EMBL/GenBank/DDBJ whole genome shotgun (WGS) entry which is preliminary data.</text>
</comment>
<reference evidence="1 2" key="1">
    <citation type="journal article" date="2018" name="ACS Chem. Biol.">
        <title>Ketoreductase domain dysfunction expands chemodiversity: malyngamide biosynthesis in the cyanobacterium Okeania hirsuta.</title>
        <authorList>
            <person name="Moss N.A."/>
            <person name="Leao T."/>
            <person name="Rankin M."/>
            <person name="McCullough T.M."/>
            <person name="Qu P."/>
            <person name="Korobeynikov A."/>
            <person name="Smith J.L."/>
            <person name="Gerwick L."/>
            <person name="Gerwick W.H."/>
        </authorList>
    </citation>
    <scope>NUCLEOTIDE SEQUENCE [LARGE SCALE GENOMIC DNA]</scope>
    <source>
        <strain evidence="1 2">PAB10Feb10-1</strain>
    </source>
</reference>
<dbReference type="Proteomes" id="UP000269154">
    <property type="component" value="Unassembled WGS sequence"/>
</dbReference>
<evidence type="ECO:0000313" key="1">
    <source>
        <dbReference type="EMBL" id="RQH50215.1"/>
    </source>
</evidence>
<dbReference type="AlphaFoldDB" id="A0A3N6PHI8"/>
<accession>A0A3N6PHI8</accession>
<organism evidence="1 2">
    <name type="scientific">Okeania hirsuta</name>
    <dbReference type="NCBI Taxonomy" id="1458930"/>
    <lineage>
        <taxon>Bacteria</taxon>
        <taxon>Bacillati</taxon>
        <taxon>Cyanobacteriota</taxon>
        <taxon>Cyanophyceae</taxon>
        <taxon>Oscillatoriophycideae</taxon>
        <taxon>Oscillatoriales</taxon>
        <taxon>Microcoleaceae</taxon>
        <taxon>Okeania</taxon>
    </lineage>
</organism>
<keyword evidence="2" id="KW-1185">Reference proteome</keyword>
<gene>
    <name evidence="1" type="ORF">D5R40_06545</name>
</gene>
<dbReference type="EMBL" id="RCBY01000024">
    <property type="protein sequence ID" value="RQH50215.1"/>
    <property type="molecule type" value="Genomic_DNA"/>
</dbReference>
<proteinExistence type="predicted"/>